<dbReference type="OrthoDB" id="3745645at2"/>
<organism evidence="2 3">
    <name type="scientific">Saccharopolyspora flava</name>
    <dbReference type="NCBI Taxonomy" id="95161"/>
    <lineage>
        <taxon>Bacteria</taxon>
        <taxon>Bacillati</taxon>
        <taxon>Actinomycetota</taxon>
        <taxon>Actinomycetes</taxon>
        <taxon>Pseudonocardiales</taxon>
        <taxon>Pseudonocardiaceae</taxon>
        <taxon>Saccharopolyspora</taxon>
    </lineage>
</organism>
<dbReference type="RefSeq" id="WP_139274068.1">
    <property type="nucleotide sequence ID" value="NZ_FOZX01000004.1"/>
</dbReference>
<dbReference type="AlphaFoldDB" id="A0A1I6S4B5"/>
<feature type="transmembrane region" description="Helical" evidence="1">
    <location>
        <begin position="160"/>
        <end position="190"/>
    </location>
</feature>
<accession>A0A1I6S4B5</accession>
<feature type="transmembrane region" description="Helical" evidence="1">
    <location>
        <begin position="50"/>
        <end position="80"/>
    </location>
</feature>
<dbReference type="EMBL" id="FOZX01000004">
    <property type="protein sequence ID" value="SFS71772.1"/>
    <property type="molecule type" value="Genomic_DNA"/>
</dbReference>
<reference evidence="3" key="1">
    <citation type="submission" date="2016-10" db="EMBL/GenBank/DDBJ databases">
        <authorList>
            <person name="Varghese N."/>
            <person name="Submissions S."/>
        </authorList>
    </citation>
    <scope>NUCLEOTIDE SEQUENCE [LARGE SCALE GENOMIC DNA]</scope>
    <source>
        <strain evidence="3">DSM 44771</strain>
    </source>
</reference>
<evidence type="ECO:0000313" key="2">
    <source>
        <dbReference type="EMBL" id="SFS71772.1"/>
    </source>
</evidence>
<dbReference type="Proteomes" id="UP000198852">
    <property type="component" value="Unassembled WGS sequence"/>
</dbReference>
<keyword evidence="1" id="KW-0812">Transmembrane</keyword>
<dbReference type="PANTHER" id="PTHR30188">
    <property type="entry name" value="ABC TRANSPORTER PERMEASE PROTEIN-RELATED"/>
    <property type="match status" value="1"/>
</dbReference>
<keyword evidence="1" id="KW-1133">Transmembrane helix</keyword>
<feature type="transmembrane region" description="Helical" evidence="1">
    <location>
        <begin position="111"/>
        <end position="130"/>
    </location>
</feature>
<sequence length="279" mass="29027">MAIGESKRTRVIRVPLRRLEDTGRQVVFHGRVYASVPTALMRYKREVVRLIAEVSLGTGGLAVIGGTVVIVVFMTAAIGVEVGLQGYSSLANIGVEALAGFVSSYANTREAAPVIAGVALTATVGAGFTAQLGAMRISEEIDALEVMAIRSVPYLVTTRIIAGFVAIIPLYSLAVLGSFAATRLVVTVAYAQSGGTYDHYFSAFLVPSDLLWSFVKALTMSVVVMSVHCYHGFAASGGPAGVGQAVGKAVRGSLIGVMLVDLLLDLAIYGSASSVHISG</sequence>
<name>A0A1I6S4B5_9PSEU</name>
<protein>
    <submittedName>
        <fullName evidence="2">Phospholipid/cholesterol/gamma-HCH transport system permease protein</fullName>
    </submittedName>
</protein>
<dbReference type="PANTHER" id="PTHR30188:SF13">
    <property type="entry name" value="CONSERVED HYPOTHETICAL INTEGRAL MEMBRANE PROTEIN YRBE3B"/>
    <property type="match status" value="1"/>
</dbReference>
<evidence type="ECO:0000256" key="1">
    <source>
        <dbReference type="SAM" id="Phobius"/>
    </source>
</evidence>
<evidence type="ECO:0000313" key="3">
    <source>
        <dbReference type="Proteomes" id="UP000198852"/>
    </source>
</evidence>
<dbReference type="GO" id="GO:0005548">
    <property type="term" value="F:phospholipid transporter activity"/>
    <property type="evidence" value="ECO:0007669"/>
    <property type="project" value="TreeGrafter"/>
</dbReference>
<dbReference type="STRING" id="95161.SAMN05660874_02875"/>
<dbReference type="Pfam" id="PF02405">
    <property type="entry name" value="MlaE"/>
    <property type="match status" value="1"/>
</dbReference>
<keyword evidence="1" id="KW-0472">Membrane</keyword>
<proteinExistence type="predicted"/>
<dbReference type="GO" id="GO:0043190">
    <property type="term" value="C:ATP-binding cassette (ABC) transporter complex"/>
    <property type="evidence" value="ECO:0007669"/>
    <property type="project" value="InterPro"/>
</dbReference>
<dbReference type="InterPro" id="IPR030802">
    <property type="entry name" value="Permease_MalE"/>
</dbReference>
<gene>
    <name evidence="2" type="ORF">SAMN05660874_02875</name>
</gene>
<keyword evidence="3" id="KW-1185">Reference proteome</keyword>